<comment type="caution">
    <text evidence="4">The sequence shown here is derived from an EMBL/GenBank/DDBJ whole genome shotgun (WGS) entry which is preliminary data.</text>
</comment>
<dbReference type="RefSeq" id="WP_193676393.1">
    <property type="nucleotide sequence ID" value="NZ_JADDIV010000003.1"/>
</dbReference>
<sequence length="689" mass="72353">MKLARVLPAAALAALSLVPLWGTAQQASQPPLRPAQQMTPPAVPPQTSVFRPVDPNAPGAPAAAAEANAGVWVPRTITFAELGFTEPVVLGYPDTIKEIYLPVPPGVNLSGGSLQLDASYVRADGGRTTLVYAIDGAPVQAMGMTADRGDASVTVPVDGKPRPSGFVRLNIDWRTAVARENTCADARTPGNILRIEPTSKFVFRYDGSAIQDLTTAWGALPPMPNVQIASSNLQSQVYDTAWRVGVALERAGKRPRFRTADGSGAPAAAQPGMAAPVAGGSTEPDIVIGGQAGPKEIRIASMNGRPVIMVGAEAGAQAAGLFSQIWSQVAAGSALTVSAIDAPKSDSNAVSLQYLGAKPASFDVLAHADWNASFDIGAVAADGKGPGTLVIDVAASPSAARTPPVVSVFMNDVLLGAKEMEANGKRERIVAPVPRYALQTRNVIRVSFVRQLASDRCRETPEAYPVSVLASSHMLLDKIEPRGDFTGLMSKFANGGTLLVPQSHLADAANTLPRVVRLAASTGLSPVKAKFQPTSGNTAKVEGPYLAIDVMPEGVAEGVKPEQDRLFLAGTKDRPLLDVRGLNRVGIIEVHGTGDNVGAVYRTLGNTPPSMEKPIQLSGGNLAIMGNNGLRTEVNTHDPSGQGAMREAQPGLFERGYWWLLPLVILALFIGLLVFASRMRRRKAMAGDR</sequence>
<keyword evidence="2" id="KW-0812">Transmembrane</keyword>
<keyword evidence="5" id="KW-1185">Reference proteome</keyword>
<proteinExistence type="predicted"/>
<evidence type="ECO:0000313" key="5">
    <source>
        <dbReference type="Proteomes" id="UP000806285"/>
    </source>
</evidence>
<evidence type="ECO:0000256" key="3">
    <source>
        <dbReference type="SAM" id="SignalP"/>
    </source>
</evidence>
<keyword evidence="2" id="KW-1133">Transmembrane helix</keyword>
<keyword evidence="3" id="KW-0732">Signal</keyword>
<dbReference type="EMBL" id="JADDIV010000003">
    <property type="protein sequence ID" value="MBE7367749.1"/>
    <property type="molecule type" value="Genomic_DNA"/>
</dbReference>
<feature type="transmembrane region" description="Helical" evidence="2">
    <location>
        <begin position="656"/>
        <end position="676"/>
    </location>
</feature>
<dbReference type="Proteomes" id="UP000806285">
    <property type="component" value="Unassembled WGS sequence"/>
</dbReference>
<feature type="region of interest" description="Disordered" evidence="1">
    <location>
        <begin position="255"/>
        <end position="281"/>
    </location>
</feature>
<gene>
    <name evidence="4" type="ORF">IM787_09240</name>
</gene>
<protein>
    <recommendedName>
        <fullName evidence="6">Cyclic di-GMP-binding protein</fullName>
    </recommendedName>
</protein>
<feature type="compositionally biased region" description="Low complexity" evidence="1">
    <location>
        <begin position="260"/>
        <end position="280"/>
    </location>
</feature>
<feature type="chain" id="PRO_5046658183" description="Cyclic di-GMP-binding protein" evidence="3">
    <location>
        <begin position="25"/>
        <end position="689"/>
    </location>
</feature>
<feature type="signal peptide" evidence="3">
    <location>
        <begin position="1"/>
        <end position="24"/>
    </location>
</feature>
<evidence type="ECO:0008006" key="6">
    <source>
        <dbReference type="Google" id="ProtNLM"/>
    </source>
</evidence>
<accession>A0ABR9S2M5</accession>
<evidence type="ECO:0000256" key="1">
    <source>
        <dbReference type="SAM" id="MobiDB-lite"/>
    </source>
</evidence>
<organism evidence="4 5">
    <name type="scientific">Ramlibacter pallidus</name>
    <dbReference type="NCBI Taxonomy" id="2780087"/>
    <lineage>
        <taxon>Bacteria</taxon>
        <taxon>Pseudomonadati</taxon>
        <taxon>Pseudomonadota</taxon>
        <taxon>Betaproteobacteria</taxon>
        <taxon>Burkholderiales</taxon>
        <taxon>Comamonadaceae</taxon>
        <taxon>Ramlibacter</taxon>
    </lineage>
</organism>
<keyword evidence="2" id="KW-0472">Membrane</keyword>
<evidence type="ECO:0000256" key="2">
    <source>
        <dbReference type="SAM" id="Phobius"/>
    </source>
</evidence>
<dbReference type="Gene3D" id="2.60.120.260">
    <property type="entry name" value="Galactose-binding domain-like"/>
    <property type="match status" value="1"/>
</dbReference>
<evidence type="ECO:0000313" key="4">
    <source>
        <dbReference type="EMBL" id="MBE7367749.1"/>
    </source>
</evidence>
<reference evidence="4 5" key="1">
    <citation type="submission" date="2020-10" db="EMBL/GenBank/DDBJ databases">
        <title>Ramlibacter sp. HM2 16S ribosomal RNA gene Genome sequencing and assembly.</title>
        <authorList>
            <person name="Kang M."/>
        </authorList>
    </citation>
    <scope>NUCLEOTIDE SEQUENCE [LARGE SCALE GENOMIC DNA]</scope>
    <source>
        <strain evidence="4 5">HM2</strain>
    </source>
</reference>
<name>A0ABR9S2M5_9BURK</name>